<evidence type="ECO:0000256" key="5">
    <source>
        <dbReference type="ARBA" id="ARBA00022764"/>
    </source>
</evidence>
<proteinExistence type="inferred from homology"/>
<gene>
    <name evidence="10" type="ORF">QOZ94_004217</name>
</gene>
<comment type="similarity">
    <text evidence="3">Belongs to the UPF0194 family.</text>
</comment>
<evidence type="ECO:0000256" key="7">
    <source>
        <dbReference type="SAM" id="Coils"/>
    </source>
</evidence>
<comment type="similarity">
    <text evidence="2">Belongs to the membrane fusion protein (MFP) (TC 8.A.1) family.</text>
</comment>
<dbReference type="InterPro" id="IPR058647">
    <property type="entry name" value="BSH_CzcB-like"/>
</dbReference>
<dbReference type="Gene3D" id="2.40.30.170">
    <property type="match status" value="1"/>
</dbReference>
<organism evidence="10 11">
    <name type="scientific">Xanthobacter agilis</name>
    <dbReference type="NCBI Taxonomy" id="47492"/>
    <lineage>
        <taxon>Bacteria</taxon>
        <taxon>Pseudomonadati</taxon>
        <taxon>Pseudomonadota</taxon>
        <taxon>Alphaproteobacteria</taxon>
        <taxon>Hyphomicrobiales</taxon>
        <taxon>Xanthobacteraceae</taxon>
        <taxon>Xanthobacter</taxon>
    </lineage>
</organism>
<dbReference type="Pfam" id="PF25954">
    <property type="entry name" value="Beta-barrel_RND_2"/>
    <property type="match status" value="1"/>
</dbReference>
<evidence type="ECO:0000259" key="9">
    <source>
        <dbReference type="Pfam" id="PF25973"/>
    </source>
</evidence>
<comment type="subcellular location">
    <subcellularLocation>
        <location evidence="1">Periplasm</location>
    </subcellularLocation>
</comment>
<keyword evidence="6 7" id="KW-0175">Coiled coil</keyword>
<dbReference type="PANTHER" id="PTHR32347:SF29">
    <property type="entry name" value="UPF0194 MEMBRANE PROTEIN YBHG"/>
    <property type="match status" value="1"/>
</dbReference>
<dbReference type="InterPro" id="IPR058792">
    <property type="entry name" value="Beta-barrel_RND_2"/>
</dbReference>
<dbReference type="InterPro" id="IPR050465">
    <property type="entry name" value="UPF0194_transport"/>
</dbReference>
<dbReference type="PANTHER" id="PTHR32347">
    <property type="entry name" value="EFFLUX SYSTEM COMPONENT YKNX-RELATED"/>
    <property type="match status" value="1"/>
</dbReference>
<dbReference type="SUPFAM" id="SSF111369">
    <property type="entry name" value="HlyD-like secretion proteins"/>
    <property type="match status" value="3"/>
</dbReference>
<evidence type="ECO:0000313" key="11">
    <source>
        <dbReference type="Proteomes" id="UP001241747"/>
    </source>
</evidence>
<keyword evidence="11" id="KW-1185">Reference proteome</keyword>
<feature type="domain" description="CusB-like beta-barrel" evidence="8">
    <location>
        <begin position="265"/>
        <end position="338"/>
    </location>
</feature>
<reference evidence="10 11" key="1">
    <citation type="submission" date="2023-07" db="EMBL/GenBank/DDBJ databases">
        <title>Genomic Encyclopedia of Type Strains, Phase IV (KMG-IV): sequencing the most valuable type-strain genomes for metagenomic binning, comparative biology and taxonomic classification.</title>
        <authorList>
            <person name="Goeker M."/>
        </authorList>
    </citation>
    <scope>NUCLEOTIDE SEQUENCE [LARGE SCALE GENOMIC DNA]</scope>
    <source>
        <strain evidence="10 11">DSM 3770</strain>
    </source>
</reference>
<sequence length="415" mass="44158">MTAPAPKSGFQSYLAQLWAHRWLVLVALALATLGAWQAGRVILGPAVVVEPVQRGDLVQTVVASGHVETPYRVEIGAQITGMVADVLVEEGQSVTHGQPLVSIAREELNAVFVQAHGAVAQAEARLRQLTELTLPVARENLAQAQALLKNAQATFDRTSELANHGNATRAALDDAQRALDQARAQVNAAQFQVYTASPGGSDDVMARTQLDQANATLEAARSRLAYATITAPRDGVLISRSVERGTIVQPGRTLLVLAPAGDTQLVVDVDERNLGMIALGQPALASADAYPNQRFAAKVTYINPGIDITRATVEVKLTVPDPPAYLRQDMTVSVDIETARSAGVLVLPRRAIRDLQSGRPWVLAIRDGRAYRQPVTLGLVGNTRIEILDGLKAGDAAIPEGAGVVIGQRVRPVLP</sequence>
<keyword evidence="4" id="KW-0732">Signal</keyword>
<dbReference type="InterPro" id="IPR006143">
    <property type="entry name" value="RND_pump_MFP"/>
</dbReference>
<evidence type="ECO:0000256" key="3">
    <source>
        <dbReference type="ARBA" id="ARBA00010602"/>
    </source>
</evidence>
<dbReference type="Gene3D" id="2.40.50.100">
    <property type="match status" value="2"/>
</dbReference>
<keyword evidence="5" id="KW-0574">Periplasm</keyword>
<comment type="caution">
    <text evidence="10">The sequence shown here is derived from an EMBL/GenBank/DDBJ whole genome shotgun (WGS) entry which is preliminary data.</text>
</comment>
<dbReference type="Gene3D" id="1.10.287.470">
    <property type="entry name" value="Helix hairpin bin"/>
    <property type="match status" value="2"/>
</dbReference>
<dbReference type="EMBL" id="JAUSVY010000017">
    <property type="protein sequence ID" value="MDQ0507394.1"/>
    <property type="molecule type" value="Genomic_DNA"/>
</dbReference>
<evidence type="ECO:0000256" key="1">
    <source>
        <dbReference type="ARBA" id="ARBA00004418"/>
    </source>
</evidence>
<protein>
    <submittedName>
        <fullName evidence="10">HlyD family secretion protein</fullName>
    </submittedName>
</protein>
<evidence type="ECO:0000259" key="8">
    <source>
        <dbReference type="Pfam" id="PF25954"/>
    </source>
</evidence>
<dbReference type="Pfam" id="PF25973">
    <property type="entry name" value="BSH_CzcB"/>
    <property type="match status" value="1"/>
</dbReference>
<name>A0ABU0LJT1_XANAG</name>
<dbReference type="NCBIfam" id="TIGR01730">
    <property type="entry name" value="RND_mfp"/>
    <property type="match status" value="1"/>
</dbReference>
<evidence type="ECO:0000256" key="2">
    <source>
        <dbReference type="ARBA" id="ARBA00009477"/>
    </source>
</evidence>
<accession>A0ABU0LJT1</accession>
<evidence type="ECO:0000313" key="10">
    <source>
        <dbReference type="EMBL" id="MDQ0507394.1"/>
    </source>
</evidence>
<feature type="domain" description="CzcB-like barrel-sandwich hybrid" evidence="9">
    <location>
        <begin position="74"/>
        <end position="258"/>
    </location>
</feature>
<evidence type="ECO:0000256" key="4">
    <source>
        <dbReference type="ARBA" id="ARBA00022729"/>
    </source>
</evidence>
<dbReference type="Proteomes" id="UP001241747">
    <property type="component" value="Unassembled WGS sequence"/>
</dbReference>
<evidence type="ECO:0000256" key="6">
    <source>
        <dbReference type="ARBA" id="ARBA00023054"/>
    </source>
</evidence>
<dbReference type="Gene3D" id="2.40.420.20">
    <property type="match status" value="1"/>
</dbReference>
<feature type="coiled-coil region" evidence="7">
    <location>
        <begin position="134"/>
        <end position="192"/>
    </location>
</feature>